<reference evidence="1 2" key="1">
    <citation type="submission" date="2020-12" db="EMBL/GenBank/DDBJ databases">
        <title>FDA dAtabase for Regulatory Grade micrObial Sequences (FDA-ARGOS): Supporting development and validation of Infectious Disease Dx tests.</title>
        <authorList>
            <person name="Sproer C."/>
            <person name="Gronow S."/>
            <person name="Severitt S."/>
            <person name="Schroder I."/>
            <person name="Tallon L."/>
            <person name="Sadzewicz L."/>
            <person name="Zhao X."/>
            <person name="Boylan J."/>
            <person name="Ott S."/>
            <person name="Bowen H."/>
            <person name="Vavikolanu K."/>
            <person name="Mehta A."/>
            <person name="Aluvathingal J."/>
            <person name="Nadendla S."/>
            <person name="Lowell S."/>
            <person name="Myers T."/>
            <person name="Yan Y."/>
            <person name="Sichtig H."/>
        </authorList>
    </citation>
    <scope>NUCLEOTIDE SEQUENCE [LARGE SCALE GENOMIC DNA]</scope>
    <source>
        <strain evidence="1 2">FDAARGOS_881</strain>
    </source>
</reference>
<accession>A0A7T3E6S8</accession>
<dbReference type="SUPFAM" id="SSF52266">
    <property type="entry name" value="SGNH hydrolase"/>
    <property type="match status" value="1"/>
</dbReference>
<dbReference type="EMBL" id="CP065713">
    <property type="protein sequence ID" value="QPT08601.1"/>
    <property type="molecule type" value="Genomic_DNA"/>
</dbReference>
<dbReference type="AlphaFoldDB" id="A0A7T3E6S8"/>
<organism evidence="1 2">
    <name type="scientific">Sphingomonas paucimobilis</name>
    <name type="common">Pseudomonas paucimobilis</name>
    <dbReference type="NCBI Taxonomy" id="13689"/>
    <lineage>
        <taxon>Bacteria</taxon>
        <taxon>Pseudomonadati</taxon>
        <taxon>Pseudomonadota</taxon>
        <taxon>Alphaproteobacteria</taxon>
        <taxon>Sphingomonadales</taxon>
        <taxon>Sphingomonadaceae</taxon>
        <taxon>Sphingomonas</taxon>
    </lineage>
</organism>
<name>A0A7T3E6S8_SPHPI</name>
<sequence length="697" mass="73888">MAESNSLSQLPRASAVSPQALTLVEEPGGATAAMEIRQLLGRIIGTDEVTATAADLAALLNYDENSVGLVFADPEPTKNGWYRKEGAKGAGKWTLFDRLSSSMLSEIEAAAKRVEDLIASLPEAAPVRGGWQDPVVDKNQRVVEGFHNLLGAYDAARVSVSALVTLLDARLRLLEGGGEGVETIARKGNWISSTVDINGRVVHGKNALFGAYPVESIGSGGGGDGTWAAKVAELRSLRLRSATPVHPNPPKVVRRTLTSPLTPAASAEVINYDDPRLTASLPLVHRNANYPNNEMVAGGWIKAADGSIYAPHFSIRFVTDAPRIDVRYGYTGQARILVDGLPVSISRTLDLGEGEDDWPLLCIDFGADTRTIHPAYAVSSAGKGYREGDVLTVAGVAGDPLRLEVTSINADGSIRASGLRLKDWGTLTALASGSVEAIGGSGTGAMVTLSNNDGFIGHTTRRMRRIEIVLGAGLVQFADLRVPKGSTVRPWPVAGPRLMVMQDSYGQVFPDYPAGVWAHRMAEMIGIEDVWLNTIGGTGFINGSIPYRQRLGEIAANLPPANVPLIFLTQASINDAGRSEADLKAAVVAYWTEAFARLPADAVMVQTGILRAPGNAPSDEQSAAVRAGFEAVRATEDPEGKRSFFIETRAPTAMMVVPDATIEWIAGDQAHPPQVGHEYLGAAFAPQVLGGLQSLSI</sequence>
<dbReference type="Proteomes" id="UP000594836">
    <property type="component" value="Chromosome"/>
</dbReference>
<dbReference type="RefSeq" id="WP_197939138.1">
    <property type="nucleotide sequence ID" value="NZ_CP065713.1"/>
</dbReference>
<gene>
    <name evidence="1" type="ORF">I6G38_18090</name>
</gene>
<evidence type="ECO:0000313" key="1">
    <source>
        <dbReference type="EMBL" id="QPT08601.1"/>
    </source>
</evidence>
<protein>
    <submittedName>
        <fullName evidence="1">Uncharacterized protein</fullName>
    </submittedName>
</protein>
<evidence type="ECO:0000313" key="2">
    <source>
        <dbReference type="Proteomes" id="UP000594836"/>
    </source>
</evidence>
<proteinExistence type="predicted"/>